<dbReference type="EC" id="3.4.-.-" evidence="3"/>
<evidence type="ECO:0000259" key="2">
    <source>
        <dbReference type="Pfam" id="PF13240"/>
    </source>
</evidence>
<feature type="transmembrane region" description="Helical" evidence="1">
    <location>
        <begin position="334"/>
        <end position="352"/>
    </location>
</feature>
<accession>A0ABW1UH46</accession>
<comment type="caution">
    <text evidence="3">The sequence shown here is derived from an EMBL/GenBank/DDBJ whole genome shotgun (WGS) entry which is preliminary data.</text>
</comment>
<dbReference type="InterPro" id="IPR026870">
    <property type="entry name" value="Zinc_ribbon_dom"/>
</dbReference>
<keyword evidence="3" id="KW-0645">Protease</keyword>
<dbReference type="Pfam" id="PF13367">
    <property type="entry name" value="PrsW-protease"/>
    <property type="match status" value="1"/>
</dbReference>
<dbReference type="Pfam" id="PF13240">
    <property type="entry name" value="Zn_Ribbon_1"/>
    <property type="match status" value="1"/>
</dbReference>
<dbReference type="RefSeq" id="WP_137606779.1">
    <property type="nucleotide sequence ID" value="NZ_BJDH01000002.1"/>
</dbReference>
<feature type="transmembrane region" description="Helical" evidence="1">
    <location>
        <begin position="235"/>
        <end position="253"/>
    </location>
</feature>
<evidence type="ECO:0000313" key="3">
    <source>
        <dbReference type="EMBL" id="MFC6294742.1"/>
    </source>
</evidence>
<reference evidence="4" key="1">
    <citation type="journal article" date="2019" name="Int. J. Syst. Evol. Microbiol.">
        <title>The Global Catalogue of Microorganisms (GCM) 10K type strain sequencing project: providing services to taxonomists for standard genome sequencing and annotation.</title>
        <authorList>
            <consortium name="The Broad Institute Genomics Platform"/>
            <consortium name="The Broad Institute Genome Sequencing Center for Infectious Disease"/>
            <person name="Wu L."/>
            <person name="Ma J."/>
        </authorList>
    </citation>
    <scope>NUCLEOTIDE SEQUENCE [LARGE SCALE GENOMIC DNA]</scope>
    <source>
        <strain evidence="4">CCM 8934</strain>
    </source>
</reference>
<dbReference type="GO" id="GO:0008233">
    <property type="term" value="F:peptidase activity"/>
    <property type="evidence" value="ECO:0007669"/>
    <property type="project" value="UniProtKB-KW"/>
</dbReference>
<dbReference type="InterPro" id="IPR026898">
    <property type="entry name" value="PrsW"/>
</dbReference>
<feature type="transmembrane region" description="Helical" evidence="1">
    <location>
        <begin position="180"/>
        <end position="199"/>
    </location>
</feature>
<keyword evidence="4" id="KW-1185">Reference proteome</keyword>
<organism evidence="3 4">
    <name type="scientific">Lactiplantibacillus daoliensis</name>
    <dbReference type="NCBI Taxonomy" id="2559916"/>
    <lineage>
        <taxon>Bacteria</taxon>
        <taxon>Bacillati</taxon>
        <taxon>Bacillota</taxon>
        <taxon>Bacilli</taxon>
        <taxon>Lactobacillales</taxon>
        <taxon>Lactobacillaceae</taxon>
        <taxon>Lactiplantibacillus</taxon>
    </lineage>
</organism>
<dbReference type="EMBL" id="JBHSSB010000015">
    <property type="protein sequence ID" value="MFC6294742.1"/>
    <property type="molecule type" value="Genomic_DNA"/>
</dbReference>
<evidence type="ECO:0000256" key="1">
    <source>
        <dbReference type="SAM" id="Phobius"/>
    </source>
</evidence>
<feature type="domain" description="Zinc-ribbon" evidence="2">
    <location>
        <begin position="6"/>
        <end position="28"/>
    </location>
</feature>
<name>A0ABW1UH46_9LACO</name>
<protein>
    <submittedName>
        <fullName evidence="3">PrsW family glutamic-type intramembrane protease</fullName>
        <ecNumber evidence="3">3.4.-.-</ecNumber>
    </submittedName>
</protein>
<proteinExistence type="predicted"/>
<dbReference type="GO" id="GO:0006508">
    <property type="term" value="P:proteolysis"/>
    <property type="evidence" value="ECO:0007669"/>
    <property type="project" value="UniProtKB-KW"/>
</dbReference>
<feature type="transmembrane region" description="Helical" evidence="1">
    <location>
        <begin position="308"/>
        <end position="328"/>
    </location>
</feature>
<sequence length="369" mass="40167">MNEFIYCANCGQKLPSESKFCHYCGAKVVRVAEAPQPKTIVQTSKPAQKSLIDSATETLNGWTGEQKRVPIHLKRMFSEVFNSHTEQEAESLFIAGTAQTTPTLTEVSDSPVKPWLFSRVLASFVIAVAILVGSFYLLNGEKMYVGLIAVSALAVPFSLLIMFFEINTFKNISVFKITKIFMVGGVASLLVSLFLYEFVDVSKLTILTAVIIAVVEETGKLIMIAYYINRIDTKFVLNGLLIGAAIGAGFATFETAGYAGDMGLSVLLIRSVGALGTHTMWCAMVGAALGLAKGSARLSSATFEDGRFIRFFVIAIALHALWDAPVGFDYEKMVLLIVIAWVVVLVLINAGLREVRTLKQVSVDQPSHN</sequence>
<feature type="transmembrane region" description="Helical" evidence="1">
    <location>
        <begin position="120"/>
        <end position="138"/>
    </location>
</feature>
<evidence type="ECO:0000313" key="4">
    <source>
        <dbReference type="Proteomes" id="UP001596227"/>
    </source>
</evidence>
<feature type="transmembrane region" description="Helical" evidence="1">
    <location>
        <begin position="144"/>
        <end position="168"/>
    </location>
</feature>
<feature type="transmembrane region" description="Helical" evidence="1">
    <location>
        <begin position="273"/>
        <end position="296"/>
    </location>
</feature>
<dbReference type="PANTHER" id="PTHR36844">
    <property type="entry name" value="PROTEASE PRSW"/>
    <property type="match status" value="1"/>
</dbReference>
<keyword evidence="1" id="KW-1133">Transmembrane helix</keyword>
<dbReference type="PANTHER" id="PTHR36844:SF1">
    <property type="entry name" value="PROTEASE PRSW"/>
    <property type="match status" value="1"/>
</dbReference>
<dbReference type="Proteomes" id="UP001596227">
    <property type="component" value="Unassembled WGS sequence"/>
</dbReference>
<feature type="transmembrane region" description="Helical" evidence="1">
    <location>
        <begin position="205"/>
        <end position="228"/>
    </location>
</feature>
<keyword evidence="3" id="KW-0378">Hydrolase</keyword>
<gene>
    <name evidence="3" type="ORF">ACFQH1_05965</name>
</gene>
<keyword evidence="1" id="KW-0472">Membrane</keyword>
<keyword evidence="1" id="KW-0812">Transmembrane</keyword>